<evidence type="ECO:0008006" key="5">
    <source>
        <dbReference type="Google" id="ProtNLM"/>
    </source>
</evidence>
<comment type="caution">
    <text evidence="3">The sequence shown here is derived from an EMBL/GenBank/DDBJ whole genome shotgun (WGS) entry which is preliminary data.</text>
</comment>
<dbReference type="InterPro" id="IPR005064">
    <property type="entry name" value="BUG"/>
</dbReference>
<protein>
    <recommendedName>
        <fullName evidence="5">Tripartite tricarboxylate transporter substrate binding protein</fullName>
    </recommendedName>
</protein>
<dbReference type="PANTHER" id="PTHR42928:SF5">
    <property type="entry name" value="BLR1237 PROTEIN"/>
    <property type="match status" value="1"/>
</dbReference>
<evidence type="ECO:0000313" key="4">
    <source>
        <dbReference type="Proteomes" id="UP000052167"/>
    </source>
</evidence>
<evidence type="ECO:0000256" key="2">
    <source>
        <dbReference type="SAM" id="SignalP"/>
    </source>
</evidence>
<dbReference type="InterPro" id="IPR006311">
    <property type="entry name" value="TAT_signal"/>
</dbReference>
<evidence type="ECO:0000256" key="1">
    <source>
        <dbReference type="ARBA" id="ARBA00006987"/>
    </source>
</evidence>
<organism evidence="3 4">
    <name type="scientific">Pseudorhizobium pelagicum</name>
    <dbReference type="NCBI Taxonomy" id="1509405"/>
    <lineage>
        <taxon>Bacteria</taxon>
        <taxon>Pseudomonadati</taxon>
        <taxon>Pseudomonadota</taxon>
        <taxon>Alphaproteobacteria</taxon>
        <taxon>Hyphomicrobiales</taxon>
        <taxon>Rhizobiaceae</taxon>
        <taxon>Rhizobium/Agrobacterium group</taxon>
        <taxon>Pseudorhizobium</taxon>
    </lineage>
</organism>
<feature type="signal peptide" evidence="2">
    <location>
        <begin position="1"/>
        <end position="24"/>
    </location>
</feature>
<dbReference type="Pfam" id="PF03401">
    <property type="entry name" value="TctC"/>
    <property type="match status" value="1"/>
</dbReference>
<dbReference type="PROSITE" id="PS51318">
    <property type="entry name" value="TAT"/>
    <property type="match status" value="1"/>
</dbReference>
<dbReference type="PANTHER" id="PTHR42928">
    <property type="entry name" value="TRICARBOXYLATE-BINDING PROTEIN"/>
    <property type="match status" value="1"/>
</dbReference>
<comment type="similarity">
    <text evidence="1">Belongs to the UPF0065 (bug) family.</text>
</comment>
<proteinExistence type="inferred from homology"/>
<dbReference type="Gene3D" id="3.40.190.10">
    <property type="entry name" value="Periplasmic binding protein-like II"/>
    <property type="match status" value="1"/>
</dbReference>
<dbReference type="AlphaFoldDB" id="A0A922P1F6"/>
<dbReference type="RefSeq" id="WP_037168017.1">
    <property type="nucleotide sequence ID" value="NZ_CAJXID010000028.1"/>
</dbReference>
<reference evidence="3 4" key="1">
    <citation type="submission" date="2014-06" db="EMBL/GenBank/DDBJ databases">
        <title>Rhizobium pelagicum/R2-400B4.</title>
        <authorList>
            <person name="Kimes N.E."/>
            <person name="Lopez-Perez M."/>
        </authorList>
    </citation>
    <scope>NUCLEOTIDE SEQUENCE [LARGE SCALE GENOMIC DNA]</scope>
    <source>
        <strain evidence="3 4">R2-400B4</strain>
    </source>
</reference>
<dbReference type="Gene3D" id="3.40.190.150">
    <property type="entry name" value="Bordetella uptake gene, domain 1"/>
    <property type="match status" value="1"/>
</dbReference>
<dbReference type="InterPro" id="IPR042100">
    <property type="entry name" value="Bug_dom1"/>
</dbReference>
<keyword evidence="4" id="KW-1185">Reference proteome</keyword>
<keyword evidence="2" id="KW-0732">Signal</keyword>
<sequence>MISKVSRRTILKASAGGVAFAALASPSILRAQGAYPDRPINIVVPFDTGGYNDRLARAFAPFLQEELGQPLTIINRGGAGALLGHTFFLQQPDDGYTILCTSAAPYLPLNVLTQDASFKLEDFYMVNLPSQDYTLMATSAGSDVKSVEDAISRLKADPGSLSVGLQPASADLVNFSILCAANQIDSSAVRVVTYDGGGPARNAVAGGVVDVGFVGGEGFLPLAEQIRPLLTFDSRKRDNWEGAIVTDVLGADADFVVGSQRGWGLHRSMQTSNPEIFKTLVGAIEAASKNPAAIEALKNQQLATDWYGPEESNKMLARTAQVMEQYIELLKGN</sequence>
<dbReference type="EMBL" id="JOKJ01000025">
    <property type="protein sequence ID" value="KEQ04428.1"/>
    <property type="molecule type" value="Genomic_DNA"/>
</dbReference>
<dbReference type="Proteomes" id="UP000052167">
    <property type="component" value="Unassembled WGS sequence"/>
</dbReference>
<accession>A0A922P1F6</accession>
<name>A0A922P1F6_9HYPH</name>
<evidence type="ECO:0000313" key="3">
    <source>
        <dbReference type="EMBL" id="KEQ04428.1"/>
    </source>
</evidence>
<dbReference type="OrthoDB" id="8443386at2"/>
<gene>
    <name evidence="3" type="ORF">GV68_13185</name>
</gene>
<feature type="chain" id="PRO_5037839186" description="Tripartite tricarboxylate transporter substrate binding protein" evidence="2">
    <location>
        <begin position="25"/>
        <end position="333"/>
    </location>
</feature>